<keyword evidence="1" id="KW-0963">Cytoplasm</keyword>
<dbReference type="InterPro" id="IPR002121">
    <property type="entry name" value="HRDC_dom"/>
</dbReference>
<sequence length="389" mass="44554">MSWELITDQQLFQQRVRSWTGAGRLALDTEFIRVDTFNPRAALIQVNDGRQVSLADPLALDIAEFGAVLADPATLKIFHACSEDIEVFNLLFPKQRITRVFDTQIGLAFLGYGNQVGYQKALQECLDIAISKAETRSDWLMRPLTPEQQQYAALDVEYLFPLYDFIRARLVERGLLEWCEADCALIMEEMGEAPDMRNLYLSFSNAWKFTRQQLALLQMLTIWREGAARIHNIPRTFVLKNHTLLDIVERWPHSLPALSRIQDLHPRTYQKHGQMILQLVKQAEDKPIGQCPPLLPLPLPRAAKSLYDRLRAVAEAVAVQHHIPAEVLLRKKWLDSLVLGYVDFGASARLPSALTGWRHDILTRPLLEVLADEAASVATWRRYRHREDS</sequence>
<dbReference type="PROSITE" id="PS50967">
    <property type="entry name" value="HRDC"/>
    <property type="match status" value="1"/>
</dbReference>
<evidence type="ECO:0000313" key="7">
    <source>
        <dbReference type="EMBL" id="RZU46925.1"/>
    </source>
</evidence>
<dbReference type="Pfam" id="PF01612">
    <property type="entry name" value="DNA_pol_A_exo1"/>
    <property type="match status" value="1"/>
</dbReference>
<dbReference type="InterPro" id="IPR027310">
    <property type="entry name" value="Profilin_CS"/>
</dbReference>
<dbReference type="Gene3D" id="3.30.420.10">
    <property type="entry name" value="Ribonuclease H-like superfamily/Ribonuclease H"/>
    <property type="match status" value="1"/>
</dbReference>
<accession>A0A4Q7ZAK0</accession>
<evidence type="ECO:0000256" key="1">
    <source>
        <dbReference type="ARBA" id="ARBA00022490"/>
    </source>
</evidence>
<proteinExistence type="predicted"/>
<dbReference type="InterPro" id="IPR002562">
    <property type="entry name" value="3'-5'_exonuclease_dom"/>
</dbReference>
<dbReference type="Proteomes" id="UP000292423">
    <property type="component" value="Unassembled WGS sequence"/>
</dbReference>
<dbReference type="InterPro" id="IPR044876">
    <property type="entry name" value="HRDC_dom_sf"/>
</dbReference>
<dbReference type="EMBL" id="SHKX01000011">
    <property type="protein sequence ID" value="RZU46925.1"/>
    <property type="molecule type" value="Genomic_DNA"/>
</dbReference>
<dbReference type="InterPro" id="IPR012337">
    <property type="entry name" value="RNaseH-like_sf"/>
</dbReference>
<keyword evidence="2" id="KW-0819">tRNA processing</keyword>
<dbReference type="CDD" id="cd06142">
    <property type="entry name" value="RNaseD_exo"/>
    <property type="match status" value="1"/>
</dbReference>
<dbReference type="GO" id="GO:0003676">
    <property type="term" value="F:nucleic acid binding"/>
    <property type="evidence" value="ECO:0007669"/>
    <property type="project" value="InterPro"/>
</dbReference>
<evidence type="ECO:0000256" key="2">
    <source>
        <dbReference type="ARBA" id="ARBA00022694"/>
    </source>
</evidence>
<protein>
    <submittedName>
        <fullName evidence="7">Ribonuclease D</fullName>
    </submittedName>
</protein>
<dbReference type="PANTHER" id="PTHR47649">
    <property type="entry name" value="RIBONUCLEASE D"/>
    <property type="match status" value="1"/>
</dbReference>
<dbReference type="AlphaFoldDB" id="A0A4Q7ZAK0"/>
<dbReference type="OrthoDB" id="9800549at2"/>
<dbReference type="GO" id="GO:0033890">
    <property type="term" value="F:ribonuclease D activity"/>
    <property type="evidence" value="ECO:0007669"/>
    <property type="project" value="InterPro"/>
</dbReference>
<gene>
    <name evidence="7" type="ORF">EV700_1311</name>
</gene>
<evidence type="ECO:0000259" key="6">
    <source>
        <dbReference type="PROSITE" id="PS50967"/>
    </source>
</evidence>
<name>A0A4Q7ZAK0_9GAMM</name>
<dbReference type="SUPFAM" id="SSF47819">
    <property type="entry name" value="HRDC-like"/>
    <property type="match status" value="2"/>
</dbReference>
<evidence type="ECO:0000256" key="3">
    <source>
        <dbReference type="ARBA" id="ARBA00022722"/>
    </source>
</evidence>
<comment type="caution">
    <text evidence="7">The sequence shown here is derived from an EMBL/GenBank/DDBJ whole genome shotgun (WGS) entry which is preliminary data.</text>
</comment>
<keyword evidence="3" id="KW-0540">Nuclease</keyword>
<keyword evidence="4" id="KW-0378">Hydrolase</keyword>
<dbReference type="InterPro" id="IPR051086">
    <property type="entry name" value="RNase_D-like"/>
</dbReference>
<dbReference type="SMART" id="SM00341">
    <property type="entry name" value="HRDC"/>
    <property type="match status" value="1"/>
</dbReference>
<dbReference type="NCBIfam" id="TIGR01388">
    <property type="entry name" value="rnd"/>
    <property type="match status" value="1"/>
</dbReference>
<dbReference type="GO" id="GO:0000166">
    <property type="term" value="F:nucleotide binding"/>
    <property type="evidence" value="ECO:0007669"/>
    <property type="project" value="InterPro"/>
</dbReference>
<keyword evidence="8" id="KW-1185">Reference proteome</keyword>
<evidence type="ECO:0000256" key="5">
    <source>
        <dbReference type="ARBA" id="ARBA00022839"/>
    </source>
</evidence>
<evidence type="ECO:0000313" key="8">
    <source>
        <dbReference type="Proteomes" id="UP000292423"/>
    </source>
</evidence>
<dbReference type="InterPro" id="IPR036397">
    <property type="entry name" value="RNaseH_sf"/>
</dbReference>
<dbReference type="InterPro" id="IPR010997">
    <property type="entry name" value="HRDC-like_sf"/>
</dbReference>
<dbReference type="Gene3D" id="1.10.150.80">
    <property type="entry name" value="HRDC domain"/>
    <property type="match status" value="2"/>
</dbReference>
<dbReference type="InterPro" id="IPR006292">
    <property type="entry name" value="RNase_D"/>
</dbReference>
<organism evidence="7 8">
    <name type="scientific">Fluviicoccus keumensis</name>
    <dbReference type="NCBI Taxonomy" id="1435465"/>
    <lineage>
        <taxon>Bacteria</taxon>
        <taxon>Pseudomonadati</taxon>
        <taxon>Pseudomonadota</taxon>
        <taxon>Gammaproteobacteria</taxon>
        <taxon>Moraxellales</taxon>
        <taxon>Moraxellaceae</taxon>
        <taxon>Fluviicoccus</taxon>
    </lineage>
</organism>
<dbReference type="GO" id="GO:0008408">
    <property type="term" value="F:3'-5' exonuclease activity"/>
    <property type="evidence" value="ECO:0007669"/>
    <property type="project" value="InterPro"/>
</dbReference>
<dbReference type="PROSITE" id="PS00414">
    <property type="entry name" value="PROFILIN"/>
    <property type="match status" value="1"/>
</dbReference>
<feature type="domain" description="HRDC" evidence="6">
    <location>
        <begin position="210"/>
        <end position="290"/>
    </location>
</feature>
<dbReference type="GO" id="GO:0008033">
    <property type="term" value="P:tRNA processing"/>
    <property type="evidence" value="ECO:0007669"/>
    <property type="project" value="UniProtKB-KW"/>
</dbReference>
<evidence type="ECO:0000256" key="4">
    <source>
        <dbReference type="ARBA" id="ARBA00022801"/>
    </source>
</evidence>
<dbReference type="SUPFAM" id="SSF53098">
    <property type="entry name" value="Ribonuclease H-like"/>
    <property type="match status" value="1"/>
</dbReference>
<dbReference type="Pfam" id="PF00570">
    <property type="entry name" value="HRDC"/>
    <property type="match status" value="1"/>
</dbReference>
<dbReference type="PANTHER" id="PTHR47649:SF1">
    <property type="entry name" value="RIBONUCLEASE D"/>
    <property type="match status" value="1"/>
</dbReference>
<reference evidence="7 8" key="1">
    <citation type="submission" date="2019-02" db="EMBL/GenBank/DDBJ databases">
        <title>Genomic Encyclopedia of Type Strains, Phase IV (KMG-IV): sequencing the most valuable type-strain genomes for metagenomic binning, comparative biology and taxonomic classification.</title>
        <authorList>
            <person name="Goeker M."/>
        </authorList>
    </citation>
    <scope>NUCLEOTIDE SEQUENCE [LARGE SCALE GENOMIC DNA]</scope>
    <source>
        <strain evidence="7 8">DSM 105135</strain>
    </source>
</reference>
<dbReference type="SMART" id="SM00474">
    <property type="entry name" value="35EXOc"/>
    <property type="match status" value="1"/>
</dbReference>
<dbReference type="GO" id="GO:0003779">
    <property type="term" value="F:actin binding"/>
    <property type="evidence" value="ECO:0007669"/>
    <property type="project" value="InterPro"/>
</dbReference>
<keyword evidence="5" id="KW-0269">Exonuclease</keyword>
<dbReference type="RefSeq" id="WP_130411976.1">
    <property type="nucleotide sequence ID" value="NZ_SHKX01000011.1"/>
</dbReference>